<evidence type="ECO:0000259" key="1">
    <source>
        <dbReference type="PROSITE" id="PS50815"/>
    </source>
</evidence>
<dbReference type="EMBL" id="JANEYG010000044">
    <property type="protein sequence ID" value="KAJ8916279.1"/>
    <property type="molecule type" value="Genomic_DNA"/>
</dbReference>
<dbReference type="PANTHER" id="PTHR11842:SF10">
    <property type="entry name" value="MITOTIC SPINDLE ASSEMBLY CHECKPOINT PROTEIN MAD2B"/>
    <property type="match status" value="1"/>
</dbReference>
<dbReference type="InterPro" id="IPR045091">
    <property type="entry name" value="Mad2-like"/>
</dbReference>
<dbReference type="SUPFAM" id="SSF56019">
    <property type="entry name" value="The spindle assembly checkpoint protein mad2"/>
    <property type="match status" value="1"/>
</dbReference>
<dbReference type="GO" id="GO:0016035">
    <property type="term" value="C:zeta DNA polymerase complex"/>
    <property type="evidence" value="ECO:0007669"/>
    <property type="project" value="TreeGrafter"/>
</dbReference>
<dbReference type="PANTHER" id="PTHR11842">
    <property type="entry name" value="MITOTIC SPINDLE ASSEMBLY CHECKPOINT PROTEIN MAD2"/>
    <property type="match status" value="1"/>
</dbReference>
<keyword evidence="3" id="KW-1185">Reference proteome</keyword>
<dbReference type="PROSITE" id="PS50815">
    <property type="entry name" value="HORMA"/>
    <property type="match status" value="1"/>
</dbReference>
<sequence>MSSSSTKISVSDILCEFFEVALHNVLYAKKLYPETIFERKRKYGVAVFQCIHPEVNEYINQCLKAVGFHTKNRKLKRLFVCFHNDDTIFEKYVFEVLDLINCVESDGFLVDLEQSLRDFMLKLHSSQSYTDDLPGDCTFSVRLETSAYSSLEFNQQPAFEDFPWIELREEKENNVISPDIIPVHTVKTEFLTVQMYIEREAL</sequence>
<dbReference type="Proteomes" id="UP001159042">
    <property type="component" value="Unassembled WGS sequence"/>
</dbReference>
<comment type="caution">
    <text evidence="2">The sequence shown here is derived from an EMBL/GenBank/DDBJ whole genome shotgun (WGS) entry which is preliminary data.</text>
</comment>
<organism evidence="2 3">
    <name type="scientific">Exocentrus adspersus</name>
    <dbReference type="NCBI Taxonomy" id="1586481"/>
    <lineage>
        <taxon>Eukaryota</taxon>
        <taxon>Metazoa</taxon>
        <taxon>Ecdysozoa</taxon>
        <taxon>Arthropoda</taxon>
        <taxon>Hexapoda</taxon>
        <taxon>Insecta</taxon>
        <taxon>Pterygota</taxon>
        <taxon>Neoptera</taxon>
        <taxon>Endopterygota</taxon>
        <taxon>Coleoptera</taxon>
        <taxon>Polyphaga</taxon>
        <taxon>Cucujiformia</taxon>
        <taxon>Chrysomeloidea</taxon>
        <taxon>Cerambycidae</taxon>
        <taxon>Lamiinae</taxon>
        <taxon>Acanthocinini</taxon>
        <taxon>Exocentrus</taxon>
    </lineage>
</organism>
<dbReference type="Pfam" id="PF02301">
    <property type="entry name" value="HORMA"/>
    <property type="match status" value="1"/>
</dbReference>
<dbReference type="AlphaFoldDB" id="A0AAV8VQ48"/>
<gene>
    <name evidence="2" type="ORF">NQ315_016420</name>
</gene>
<evidence type="ECO:0000313" key="2">
    <source>
        <dbReference type="EMBL" id="KAJ8916279.1"/>
    </source>
</evidence>
<dbReference type="InterPro" id="IPR003511">
    <property type="entry name" value="HORMA_dom"/>
</dbReference>
<reference evidence="2 3" key="1">
    <citation type="journal article" date="2023" name="Insect Mol. Biol.">
        <title>Genome sequencing provides insights into the evolution of gene families encoding plant cell wall-degrading enzymes in longhorned beetles.</title>
        <authorList>
            <person name="Shin N.R."/>
            <person name="Okamura Y."/>
            <person name="Kirsch R."/>
            <person name="Pauchet Y."/>
        </authorList>
    </citation>
    <scope>NUCLEOTIDE SEQUENCE [LARGE SCALE GENOMIC DNA]</scope>
    <source>
        <strain evidence="2">EAD_L_NR</strain>
    </source>
</reference>
<proteinExistence type="predicted"/>
<evidence type="ECO:0000313" key="3">
    <source>
        <dbReference type="Proteomes" id="UP001159042"/>
    </source>
</evidence>
<dbReference type="Gene3D" id="3.30.900.10">
    <property type="entry name" value="HORMA domain"/>
    <property type="match status" value="1"/>
</dbReference>
<accession>A0AAV8VQ48</accession>
<feature type="domain" description="HORMA" evidence="1">
    <location>
        <begin position="8"/>
        <end position="197"/>
    </location>
</feature>
<protein>
    <recommendedName>
        <fullName evidence="1">HORMA domain-containing protein</fullName>
    </recommendedName>
</protein>
<name>A0AAV8VQ48_9CUCU</name>
<dbReference type="InterPro" id="IPR036570">
    <property type="entry name" value="HORMA_dom_sf"/>
</dbReference>